<dbReference type="Proteomes" id="UP000477311">
    <property type="component" value="Unassembled WGS sequence"/>
</dbReference>
<protein>
    <submittedName>
        <fullName evidence="2">DUF1080 domain-containing protein</fullName>
    </submittedName>
</protein>
<dbReference type="InterPro" id="IPR010496">
    <property type="entry name" value="AL/BT2_dom"/>
</dbReference>
<keyword evidence="3" id="KW-1185">Reference proteome</keyword>
<dbReference type="EMBL" id="JAAKYA010000006">
    <property type="protein sequence ID" value="NGO38004.1"/>
    <property type="molecule type" value="Genomic_DNA"/>
</dbReference>
<gene>
    <name evidence="2" type="ORF">G4L39_01145</name>
</gene>
<reference evidence="2 3" key="1">
    <citation type="submission" date="2020-02" db="EMBL/GenBank/DDBJ databases">
        <title>Draft genome sequence of Limisphaera ngatamarikiensis NGM72.4T, a thermophilic Verrucomicrobia grouped in subdivision 3.</title>
        <authorList>
            <person name="Carere C.R."/>
            <person name="Steen J."/>
            <person name="Hugenholtz P."/>
            <person name="Stott M.B."/>
        </authorList>
    </citation>
    <scope>NUCLEOTIDE SEQUENCE [LARGE SCALE GENOMIC DNA]</scope>
    <source>
        <strain evidence="2 3">NGM72.4</strain>
    </source>
</reference>
<sequence>MNEPVQSRVGVAWSKLTVICGFGFLVCAVEGGEAKEPRVVDPGPPPADAIVLFDGRNLDAWEDEQGRPARWALKEGAMVVNGTGSIRTRRSFGDCQLHIEWATPSKVEGEGQGRGNSGVFLMGRYEIQILDSWQNPTYITGQAGAVYGQHPPLVNASRPPGEWQVYDIVFRAPRRDAEGRVTRPAVVTVFHNGVLVQDHVEIRGSTYLDPPRYEPHPDKAPLVLQDHGNPVRFRNIWIREL</sequence>
<accession>A0A6M1RRC2</accession>
<evidence type="ECO:0000313" key="2">
    <source>
        <dbReference type="EMBL" id="NGO38004.1"/>
    </source>
</evidence>
<organism evidence="2 3">
    <name type="scientific">Limisphaera ngatamarikiensis</name>
    <dbReference type="NCBI Taxonomy" id="1324935"/>
    <lineage>
        <taxon>Bacteria</taxon>
        <taxon>Pseudomonadati</taxon>
        <taxon>Verrucomicrobiota</taxon>
        <taxon>Verrucomicrobiia</taxon>
        <taxon>Limisphaerales</taxon>
        <taxon>Limisphaeraceae</taxon>
        <taxon>Limisphaera</taxon>
    </lineage>
</organism>
<name>A0A6M1RRC2_9BACT</name>
<dbReference type="Pfam" id="PF06439">
    <property type="entry name" value="3keto-disac_hyd"/>
    <property type="match status" value="1"/>
</dbReference>
<dbReference type="Gene3D" id="2.60.120.560">
    <property type="entry name" value="Exo-inulinase, domain 1"/>
    <property type="match status" value="1"/>
</dbReference>
<dbReference type="AlphaFoldDB" id="A0A6M1RRC2"/>
<dbReference type="RefSeq" id="WP_165105277.1">
    <property type="nucleotide sequence ID" value="NZ_JAAKYA010000006.1"/>
</dbReference>
<comment type="caution">
    <text evidence="2">The sequence shown here is derived from an EMBL/GenBank/DDBJ whole genome shotgun (WGS) entry which is preliminary data.</text>
</comment>
<feature type="domain" description="3-keto-alpha-glucoside-1,2-lyase/3-keto-2-hydroxy-glucal hydratase" evidence="1">
    <location>
        <begin position="49"/>
        <end position="239"/>
    </location>
</feature>
<proteinExistence type="predicted"/>
<evidence type="ECO:0000313" key="3">
    <source>
        <dbReference type="Proteomes" id="UP000477311"/>
    </source>
</evidence>
<dbReference type="GO" id="GO:0016787">
    <property type="term" value="F:hydrolase activity"/>
    <property type="evidence" value="ECO:0007669"/>
    <property type="project" value="InterPro"/>
</dbReference>
<evidence type="ECO:0000259" key="1">
    <source>
        <dbReference type="Pfam" id="PF06439"/>
    </source>
</evidence>